<proteinExistence type="predicted"/>
<evidence type="ECO:0000256" key="1">
    <source>
        <dbReference type="SAM" id="MobiDB-lite"/>
    </source>
</evidence>
<sequence>MSGNIHPSPFQLVNQSLHQPTKSRTQLAATAPNNGSAPQNRYLSYAPAFTGNGSYTSHFERLGFRIDNTELLIRERFISDPRSHVDGSHYKVLTKHDNARVFNTVIAEFLSDLGRLYWGPSARENLAEPDILEGFCCPRDANRAGLKLVGVLEHMFEYDEKLLRAQR</sequence>
<name>A0ABR4A930_9LECA</name>
<dbReference type="EMBL" id="JBEFKJ010000017">
    <property type="protein sequence ID" value="KAL2041416.1"/>
    <property type="molecule type" value="Genomic_DNA"/>
</dbReference>
<feature type="region of interest" description="Disordered" evidence="1">
    <location>
        <begin position="18"/>
        <end position="40"/>
    </location>
</feature>
<evidence type="ECO:0000313" key="2">
    <source>
        <dbReference type="EMBL" id="KAL2041416.1"/>
    </source>
</evidence>
<protein>
    <submittedName>
        <fullName evidence="2">Uncharacterized protein</fullName>
    </submittedName>
</protein>
<organism evidence="2 3">
    <name type="scientific">Stereocaulon virgatum</name>
    <dbReference type="NCBI Taxonomy" id="373712"/>
    <lineage>
        <taxon>Eukaryota</taxon>
        <taxon>Fungi</taxon>
        <taxon>Dikarya</taxon>
        <taxon>Ascomycota</taxon>
        <taxon>Pezizomycotina</taxon>
        <taxon>Lecanoromycetes</taxon>
        <taxon>OSLEUM clade</taxon>
        <taxon>Lecanoromycetidae</taxon>
        <taxon>Lecanorales</taxon>
        <taxon>Lecanorineae</taxon>
        <taxon>Stereocaulaceae</taxon>
        <taxon>Stereocaulon</taxon>
    </lineage>
</organism>
<comment type="caution">
    <text evidence="2">The sequence shown here is derived from an EMBL/GenBank/DDBJ whole genome shotgun (WGS) entry which is preliminary data.</text>
</comment>
<reference evidence="2 3" key="1">
    <citation type="submission" date="2024-09" db="EMBL/GenBank/DDBJ databases">
        <title>Rethinking Asexuality: The Enigmatic Case of Functional Sexual Genes in Lepraria (Stereocaulaceae).</title>
        <authorList>
            <person name="Doellman M."/>
            <person name="Sun Y."/>
            <person name="Barcenas-Pena A."/>
            <person name="Lumbsch H.T."/>
            <person name="Grewe F."/>
        </authorList>
    </citation>
    <scope>NUCLEOTIDE SEQUENCE [LARGE SCALE GENOMIC DNA]</scope>
    <source>
        <strain evidence="2 3">Mercado 3170</strain>
    </source>
</reference>
<accession>A0ABR4A930</accession>
<gene>
    <name evidence="2" type="ORF">N7G274_005798</name>
</gene>
<dbReference type="Proteomes" id="UP001590950">
    <property type="component" value="Unassembled WGS sequence"/>
</dbReference>
<evidence type="ECO:0000313" key="3">
    <source>
        <dbReference type="Proteomes" id="UP001590950"/>
    </source>
</evidence>
<keyword evidence="3" id="KW-1185">Reference proteome</keyword>